<dbReference type="InterPro" id="IPR047150">
    <property type="entry name" value="SGT"/>
</dbReference>
<dbReference type="Gene3D" id="1.20.5.420">
    <property type="entry name" value="Immunoglobulin FC, subunit C"/>
    <property type="match status" value="1"/>
</dbReference>
<dbReference type="PROSITE" id="PS50005">
    <property type="entry name" value="TPR"/>
    <property type="match status" value="2"/>
</dbReference>
<feature type="compositionally biased region" description="Low complexity" evidence="5">
    <location>
        <begin position="81"/>
        <end position="92"/>
    </location>
</feature>
<evidence type="ECO:0000259" key="6">
    <source>
        <dbReference type="Pfam" id="PF16546"/>
    </source>
</evidence>
<evidence type="ECO:0000256" key="4">
    <source>
        <dbReference type="PROSITE-ProRule" id="PRU00339"/>
    </source>
</evidence>
<dbReference type="SMART" id="SM00028">
    <property type="entry name" value="TPR"/>
    <property type="match status" value="2"/>
</dbReference>
<dbReference type="Gene3D" id="1.25.40.10">
    <property type="entry name" value="Tetratricopeptide repeat domain"/>
    <property type="match status" value="1"/>
</dbReference>
<dbReference type="GO" id="GO:0016020">
    <property type="term" value="C:membrane"/>
    <property type="evidence" value="ECO:0007669"/>
    <property type="project" value="TreeGrafter"/>
</dbReference>
<dbReference type="EMBL" id="MU128968">
    <property type="protein sequence ID" value="KAF9513789.1"/>
    <property type="molecule type" value="Genomic_DNA"/>
</dbReference>
<keyword evidence="2" id="KW-0677">Repeat</keyword>
<dbReference type="GO" id="GO:0072380">
    <property type="term" value="C:TRC complex"/>
    <property type="evidence" value="ECO:0007669"/>
    <property type="project" value="TreeGrafter"/>
</dbReference>
<dbReference type="Proteomes" id="UP000886523">
    <property type="component" value="Unassembled WGS sequence"/>
</dbReference>
<dbReference type="OrthoDB" id="2335338at2759"/>
<dbReference type="Pfam" id="PF13414">
    <property type="entry name" value="TPR_11"/>
    <property type="match status" value="1"/>
</dbReference>
<keyword evidence="8" id="KW-1185">Reference proteome</keyword>
<evidence type="ECO:0000256" key="2">
    <source>
        <dbReference type="ARBA" id="ARBA00022737"/>
    </source>
</evidence>
<comment type="caution">
    <text evidence="7">The sequence shown here is derived from an EMBL/GenBank/DDBJ whole genome shotgun (WGS) entry which is preliminary data.</text>
</comment>
<evidence type="ECO:0000256" key="1">
    <source>
        <dbReference type="ARBA" id="ARBA00008175"/>
    </source>
</evidence>
<dbReference type="GO" id="GO:0060090">
    <property type="term" value="F:molecular adaptor activity"/>
    <property type="evidence" value="ECO:0007669"/>
    <property type="project" value="TreeGrafter"/>
</dbReference>
<accession>A0A9P6DWI9</accession>
<evidence type="ECO:0000256" key="5">
    <source>
        <dbReference type="SAM" id="MobiDB-lite"/>
    </source>
</evidence>
<organism evidence="7 8">
    <name type="scientific">Hydnum rufescens UP504</name>
    <dbReference type="NCBI Taxonomy" id="1448309"/>
    <lineage>
        <taxon>Eukaryota</taxon>
        <taxon>Fungi</taxon>
        <taxon>Dikarya</taxon>
        <taxon>Basidiomycota</taxon>
        <taxon>Agaricomycotina</taxon>
        <taxon>Agaricomycetes</taxon>
        <taxon>Cantharellales</taxon>
        <taxon>Hydnaceae</taxon>
        <taxon>Hydnum</taxon>
    </lineage>
</organism>
<feature type="repeat" description="TPR" evidence="4">
    <location>
        <begin position="156"/>
        <end position="189"/>
    </location>
</feature>
<proteinExistence type="inferred from homology"/>
<dbReference type="InterPro" id="IPR011990">
    <property type="entry name" value="TPR-like_helical_dom_sf"/>
</dbReference>
<dbReference type="AlphaFoldDB" id="A0A9P6DWI9"/>
<feature type="repeat" description="TPR" evidence="4">
    <location>
        <begin position="122"/>
        <end position="155"/>
    </location>
</feature>
<keyword evidence="3 4" id="KW-0802">TPR repeat</keyword>
<feature type="domain" description="SGTA homodimerisation" evidence="6">
    <location>
        <begin position="5"/>
        <end position="69"/>
    </location>
</feature>
<name>A0A9P6DWI9_9AGAM</name>
<dbReference type="InterPro" id="IPR019734">
    <property type="entry name" value="TPR_rpt"/>
</dbReference>
<evidence type="ECO:0000313" key="8">
    <source>
        <dbReference type="Proteomes" id="UP000886523"/>
    </source>
</evidence>
<dbReference type="PANTHER" id="PTHR45831">
    <property type="entry name" value="LD24721P"/>
    <property type="match status" value="1"/>
</dbReference>
<dbReference type="InterPro" id="IPR032374">
    <property type="entry name" value="SGTA_dimer"/>
</dbReference>
<dbReference type="GO" id="GO:0006620">
    <property type="term" value="P:post-translational protein targeting to endoplasmic reticulum membrane"/>
    <property type="evidence" value="ECO:0007669"/>
    <property type="project" value="TreeGrafter"/>
</dbReference>
<dbReference type="SUPFAM" id="SSF48452">
    <property type="entry name" value="TPR-like"/>
    <property type="match status" value="1"/>
</dbReference>
<comment type="similarity">
    <text evidence="1">Belongs to the SGT family.</text>
</comment>
<protein>
    <recommendedName>
        <fullName evidence="6">SGTA homodimerisation domain-containing protein</fullName>
    </recommendedName>
</protein>
<reference evidence="7" key="1">
    <citation type="journal article" date="2020" name="Nat. Commun.">
        <title>Large-scale genome sequencing of mycorrhizal fungi provides insights into the early evolution of symbiotic traits.</title>
        <authorList>
            <person name="Miyauchi S."/>
            <person name="Kiss E."/>
            <person name="Kuo A."/>
            <person name="Drula E."/>
            <person name="Kohler A."/>
            <person name="Sanchez-Garcia M."/>
            <person name="Morin E."/>
            <person name="Andreopoulos B."/>
            <person name="Barry K.W."/>
            <person name="Bonito G."/>
            <person name="Buee M."/>
            <person name="Carver A."/>
            <person name="Chen C."/>
            <person name="Cichocki N."/>
            <person name="Clum A."/>
            <person name="Culley D."/>
            <person name="Crous P.W."/>
            <person name="Fauchery L."/>
            <person name="Girlanda M."/>
            <person name="Hayes R.D."/>
            <person name="Keri Z."/>
            <person name="LaButti K."/>
            <person name="Lipzen A."/>
            <person name="Lombard V."/>
            <person name="Magnuson J."/>
            <person name="Maillard F."/>
            <person name="Murat C."/>
            <person name="Nolan M."/>
            <person name="Ohm R.A."/>
            <person name="Pangilinan J."/>
            <person name="Pereira M.F."/>
            <person name="Perotto S."/>
            <person name="Peter M."/>
            <person name="Pfister S."/>
            <person name="Riley R."/>
            <person name="Sitrit Y."/>
            <person name="Stielow J.B."/>
            <person name="Szollosi G."/>
            <person name="Zifcakova L."/>
            <person name="Stursova M."/>
            <person name="Spatafora J.W."/>
            <person name="Tedersoo L."/>
            <person name="Vaario L.M."/>
            <person name="Yamada A."/>
            <person name="Yan M."/>
            <person name="Wang P."/>
            <person name="Xu J."/>
            <person name="Bruns T."/>
            <person name="Baldrian P."/>
            <person name="Vilgalys R."/>
            <person name="Dunand C."/>
            <person name="Henrissat B."/>
            <person name="Grigoriev I.V."/>
            <person name="Hibbett D."/>
            <person name="Nagy L.G."/>
            <person name="Martin F.M."/>
        </authorList>
    </citation>
    <scope>NUCLEOTIDE SEQUENCE</scope>
    <source>
        <strain evidence="7">UP504</strain>
    </source>
</reference>
<dbReference type="Pfam" id="PF16546">
    <property type="entry name" value="SGTA_dimer"/>
    <property type="match status" value="1"/>
</dbReference>
<evidence type="ECO:0000256" key="3">
    <source>
        <dbReference type="ARBA" id="ARBA00022803"/>
    </source>
</evidence>
<evidence type="ECO:0000313" key="7">
    <source>
        <dbReference type="EMBL" id="KAF9513789.1"/>
    </source>
</evidence>
<feature type="region of interest" description="Disordered" evidence="5">
    <location>
        <begin position="81"/>
        <end position="119"/>
    </location>
</feature>
<dbReference type="FunFam" id="1.20.5.420:FF:000005">
    <property type="entry name" value="Hsc70 cochaperone (SGT), putative"/>
    <property type="match status" value="1"/>
</dbReference>
<sequence length="209" mass="22509">MPEKNRRLVLAILDYLKVSTDDGTVKADDKEGLEVAVQCIGEAFGLDGIDDAERQRLSIQPATLPTIFDVYLKTRERIGATSTATTSQSTTAPPLPEVQATSSRAPQAAKPSGPSAEDRSAAETLKQAGNAHMSAKAYTKAIESYTRAAELDPTNPVYYSNRAAAYSSIEDHDRAIEDAQKALKVDPAFVKAYSRLGYVSHSPHVRGVV</sequence>
<gene>
    <name evidence="7" type="ORF">BS47DRAFT_1295834</name>
</gene>
<dbReference type="PANTHER" id="PTHR45831:SF2">
    <property type="entry name" value="LD24721P"/>
    <property type="match status" value="1"/>
</dbReference>